<sequence length="139" mass="15886">MAEEPDEVDDEYSDEEAELDEGEPDEGDDEYSNEEADEVGMNAYSCDGECRFFVLNCILHEKKKQPELLLSTSGKVISCDMNNNQVKEIANGTLQNDGRRCGEDEATWYEAFEYVETFVLFKTCVCVYLIGFISLRCYH</sequence>
<proteinExistence type="predicted"/>
<reference evidence="2" key="1">
    <citation type="submission" date="2023-03" db="EMBL/GenBank/DDBJ databases">
        <authorList>
            <person name="Julca I."/>
        </authorList>
    </citation>
    <scope>NUCLEOTIDE SEQUENCE</scope>
</reference>
<dbReference type="EMBL" id="OX459124">
    <property type="protein sequence ID" value="CAI9113690.1"/>
    <property type="molecule type" value="Genomic_DNA"/>
</dbReference>
<gene>
    <name evidence="2" type="ORF">OLC1_LOCUS20650</name>
</gene>
<dbReference type="Proteomes" id="UP001161247">
    <property type="component" value="Chromosome 7"/>
</dbReference>
<protein>
    <submittedName>
        <fullName evidence="2">OLC1v1014343C1</fullName>
    </submittedName>
</protein>
<organism evidence="2 3">
    <name type="scientific">Oldenlandia corymbosa var. corymbosa</name>
    <dbReference type="NCBI Taxonomy" id="529605"/>
    <lineage>
        <taxon>Eukaryota</taxon>
        <taxon>Viridiplantae</taxon>
        <taxon>Streptophyta</taxon>
        <taxon>Embryophyta</taxon>
        <taxon>Tracheophyta</taxon>
        <taxon>Spermatophyta</taxon>
        <taxon>Magnoliopsida</taxon>
        <taxon>eudicotyledons</taxon>
        <taxon>Gunneridae</taxon>
        <taxon>Pentapetalae</taxon>
        <taxon>asterids</taxon>
        <taxon>lamiids</taxon>
        <taxon>Gentianales</taxon>
        <taxon>Rubiaceae</taxon>
        <taxon>Rubioideae</taxon>
        <taxon>Spermacoceae</taxon>
        <taxon>Hedyotis-Oldenlandia complex</taxon>
        <taxon>Oldenlandia</taxon>
    </lineage>
</organism>
<name>A0AAV1E0M3_OLDCO</name>
<feature type="region of interest" description="Disordered" evidence="1">
    <location>
        <begin position="1"/>
        <end position="38"/>
    </location>
</feature>
<evidence type="ECO:0000313" key="3">
    <source>
        <dbReference type="Proteomes" id="UP001161247"/>
    </source>
</evidence>
<evidence type="ECO:0000256" key="1">
    <source>
        <dbReference type="SAM" id="MobiDB-lite"/>
    </source>
</evidence>
<keyword evidence="3" id="KW-1185">Reference proteome</keyword>
<evidence type="ECO:0000313" key="2">
    <source>
        <dbReference type="EMBL" id="CAI9113690.1"/>
    </source>
</evidence>
<dbReference type="AlphaFoldDB" id="A0AAV1E0M3"/>
<accession>A0AAV1E0M3</accession>